<comment type="caution">
    <text evidence="2">The sequence shown here is derived from an EMBL/GenBank/DDBJ whole genome shotgun (WGS) entry which is preliminary data.</text>
</comment>
<dbReference type="InterPro" id="IPR050126">
    <property type="entry name" value="Ap4A_hydrolase"/>
</dbReference>
<gene>
    <name evidence="2" type="ORF">CARN4_1970</name>
</gene>
<evidence type="ECO:0000259" key="1">
    <source>
        <dbReference type="Pfam" id="PF12850"/>
    </source>
</evidence>
<dbReference type="SUPFAM" id="SSF56300">
    <property type="entry name" value="Metallo-dependent phosphatases"/>
    <property type="match status" value="1"/>
</dbReference>
<dbReference type="AlphaFoldDB" id="E6Q389"/>
<dbReference type="EMBL" id="CABO01000019">
    <property type="protein sequence ID" value="CBI01649.1"/>
    <property type="molecule type" value="Genomic_DNA"/>
</dbReference>
<dbReference type="PANTHER" id="PTHR42850">
    <property type="entry name" value="METALLOPHOSPHOESTERASE"/>
    <property type="match status" value="1"/>
</dbReference>
<feature type="domain" description="Calcineurin-like phosphoesterase" evidence="1">
    <location>
        <begin position="1"/>
        <end position="185"/>
    </location>
</feature>
<dbReference type="Gene3D" id="3.60.21.10">
    <property type="match status" value="1"/>
</dbReference>
<name>E6Q389_9ZZZZ</name>
<sequence length="241" mass="26521">MRVLVVADIHANYDALAALPDSDLTLCAGDTVTFGALPNESLDWLRERRALSIRGEEDDAVANGTFYRLPRHIEQAGIAGRAWTRATIAPARSAQLASLPPEYETVVDGCRIAMVHAYPGDYNRYLGPSDDELDRMTRAFPRAQIIVTAHTHRQSVRRYRDKLIVNPGSVGLSSKGGHAAFVLIEHGNLTFASIPYDVERAIERIRATALASDVKDACIRELTKGSLRPYTRLPMRASVPA</sequence>
<protein>
    <recommendedName>
        <fullName evidence="1">Calcineurin-like phosphoesterase domain-containing protein</fullName>
    </recommendedName>
</protein>
<dbReference type="PANTHER" id="PTHR42850:SF2">
    <property type="entry name" value="BLL5683 PROTEIN"/>
    <property type="match status" value="1"/>
</dbReference>
<organism evidence="2">
    <name type="scientific">mine drainage metagenome</name>
    <dbReference type="NCBI Taxonomy" id="410659"/>
    <lineage>
        <taxon>unclassified sequences</taxon>
        <taxon>metagenomes</taxon>
        <taxon>ecological metagenomes</taxon>
    </lineage>
</organism>
<dbReference type="InterPro" id="IPR029052">
    <property type="entry name" value="Metallo-depent_PP-like"/>
</dbReference>
<dbReference type="GO" id="GO:0016791">
    <property type="term" value="F:phosphatase activity"/>
    <property type="evidence" value="ECO:0007669"/>
    <property type="project" value="TreeGrafter"/>
</dbReference>
<dbReference type="GO" id="GO:0005737">
    <property type="term" value="C:cytoplasm"/>
    <property type="evidence" value="ECO:0007669"/>
    <property type="project" value="TreeGrafter"/>
</dbReference>
<reference evidence="2" key="1">
    <citation type="submission" date="2009-10" db="EMBL/GenBank/DDBJ databases">
        <title>Diversity of trophic interactions inside an arsenic-rich microbial ecosystem.</title>
        <authorList>
            <person name="Bertin P.N."/>
            <person name="Heinrich-Salmeron A."/>
            <person name="Pelletier E."/>
            <person name="Goulhen-Chollet F."/>
            <person name="Arsene-Ploetze F."/>
            <person name="Gallien S."/>
            <person name="Calteau A."/>
            <person name="Vallenet D."/>
            <person name="Casiot C."/>
            <person name="Chane-Woon-Ming B."/>
            <person name="Giloteaux L."/>
            <person name="Barakat M."/>
            <person name="Bonnefoy V."/>
            <person name="Bruneel O."/>
            <person name="Chandler M."/>
            <person name="Cleiss J."/>
            <person name="Duran R."/>
            <person name="Elbaz-Poulichet F."/>
            <person name="Fonknechten N."/>
            <person name="Lauga B."/>
            <person name="Mornico D."/>
            <person name="Ortet P."/>
            <person name="Schaeffer C."/>
            <person name="Siguier P."/>
            <person name="Alexander Thil Smith A."/>
            <person name="Van Dorsselaer A."/>
            <person name="Weissenbach J."/>
            <person name="Medigue C."/>
            <person name="Le Paslier D."/>
        </authorList>
    </citation>
    <scope>NUCLEOTIDE SEQUENCE</scope>
</reference>
<dbReference type="Pfam" id="PF12850">
    <property type="entry name" value="Metallophos_2"/>
    <property type="match status" value="1"/>
</dbReference>
<dbReference type="PIRSF" id="PIRSF000883">
    <property type="entry name" value="Pesterase_MJ0912"/>
    <property type="match status" value="1"/>
</dbReference>
<accession>E6Q389</accession>
<dbReference type="InterPro" id="IPR024654">
    <property type="entry name" value="Calcineurin-like_PHP_lpxH"/>
</dbReference>
<proteinExistence type="predicted"/>
<evidence type="ECO:0000313" key="2">
    <source>
        <dbReference type="EMBL" id="CBI01649.1"/>
    </source>
</evidence>
<dbReference type="InterPro" id="IPR011152">
    <property type="entry name" value="Pesterase_MJ0912"/>
</dbReference>